<dbReference type="AlphaFoldDB" id="A0A7D9LAA7"/>
<comment type="catalytic activity">
    <reaction evidence="6 7">
        <text>L-arginyl-[protein] + 2 S-adenosyl-L-methionine = N(omega),N(omega)'-dimethyl-L-arginyl-[protein] + 2 S-adenosyl-L-homocysteine + 2 H(+)</text>
        <dbReference type="Rhea" id="RHEA:48108"/>
        <dbReference type="Rhea" id="RHEA-COMP:10532"/>
        <dbReference type="Rhea" id="RHEA-COMP:11992"/>
        <dbReference type="ChEBI" id="CHEBI:15378"/>
        <dbReference type="ChEBI" id="CHEBI:29965"/>
        <dbReference type="ChEBI" id="CHEBI:57856"/>
        <dbReference type="ChEBI" id="CHEBI:59789"/>
        <dbReference type="ChEBI" id="CHEBI:88221"/>
        <dbReference type="EC" id="2.1.1.320"/>
    </reaction>
</comment>
<dbReference type="Proteomes" id="UP001152795">
    <property type="component" value="Unassembled WGS sequence"/>
</dbReference>
<dbReference type="GO" id="GO:0032981">
    <property type="term" value="P:mitochondrial respiratory chain complex I assembly"/>
    <property type="evidence" value="ECO:0007669"/>
    <property type="project" value="TreeGrafter"/>
</dbReference>
<accession>A0A7D9LAA7</accession>
<comment type="caution">
    <text evidence="8">The sequence shown here is derived from an EMBL/GenBank/DDBJ whole genome shotgun (WGS) entry which is preliminary data.</text>
</comment>
<dbReference type="InterPro" id="IPR038375">
    <property type="entry name" value="NDUFAF7_sf"/>
</dbReference>
<evidence type="ECO:0000256" key="2">
    <source>
        <dbReference type="ARBA" id="ARBA00005891"/>
    </source>
</evidence>
<keyword evidence="9" id="KW-1185">Reference proteome</keyword>
<proteinExistence type="inferred from homology"/>
<evidence type="ECO:0000256" key="1">
    <source>
        <dbReference type="ARBA" id="ARBA00004173"/>
    </source>
</evidence>
<keyword evidence="4 7" id="KW-0808">Transferase</keyword>
<evidence type="ECO:0000313" key="9">
    <source>
        <dbReference type="Proteomes" id="UP001152795"/>
    </source>
</evidence>
<evidence type="ECO:0000256" key="3">
    <source>
        <dbReference type="ARBA" id="ARBA00022603"/>
    </source>
</evidence>
<evidence type="ECO:0000256" key="6">
    <source>
        <dbReference type="ARBA" id="ARBA00048612"/>
    </source>
</evidence>
<protein>
    <recommendedName>
        <fullName evidence="7">Protein arginine methyltransferase NDUFAF7</fullName>
        <ecNumber evidence="7">2.1.1.320</ecNumber>
    </recommendedName>
</protein>
<gene>
    <name evidence="8" type="ORF">PACLA_8A079237</name>
</gene>
<organism evidence="8 9">
    <name type="scientific">Paramuricea clavata</name>
    <name type="common">Red gorgonian</name>
    <name type="synonym">Violescent sea-whip</name>
    <dbReference type="NCBI Taxonomy" id="317549"/>
    <lineage>
        <taxon>Eukaryota</taxon>
        <taxon>Metazoa</taxon>
        <taxon>Cnidaria</taxon>
        <taxon>Anthozoa</taxon>
        <taxon>Octocorallia</taxon>
        <taxon>Malacalcyonacea</taxon>
        <taxon>Plexauridae</taxon>
        <taxon>Paramuricea</taxon>
    </lineage>
</organism>
<evidence type="ECO:0000256" key="5">
    <source>
        <dbReference type="ARBA" id="ARBA00023128"/>
    </source>
</evidence>
<name>A0A7D9LAA7_PARCT</name>
<dbReference type="Gene3D" id="3.40.50.12710">
    <property type="match status" value="2"/>
</dbReference>
<dbReference type="InterPro" id="IPR029063">
    <property type="entry name" value="SAM-dependent_MTases_sf"/>
</dbReference>
<comment type="function">
    <text evidence="7">Arginine methyltransferase involved in the assembly or stability of mitochondrial NADH:ubiquinone oxidoreductase complex (complex I).</text>
</comment>
<dbReference type="PANTHER" id="PTHR12049">
    <property type="entry name" value="PROTEIN ARGININE METHYLTRANSFERASE NDUFAF7, MITOCHONDRIAL"/>
    <property type="match status" value="1"/>
</dbReference>
<dbReference type="InterPro" id="IPR003788">
    <property type="entry name" value="NDUFAF7"/>
</dbReference>
<dbReference type="GO" id="GO:0035243">
    <property type="term" value="F:protein-arginine omega-N symmetric methyltransferase activity"/>
    <property type="evidence" value="ECO:0007669"/>
    <property type="project" value="UniProtKB-EC"/>
</dbReference>
<dbReference type="PANTHER" id="PTHR12049:SF7">
    <property type="entry name" value="PROTEIN ARGININE METHYLTRANSFERASE NDUFAF7, MITOCHONDRIAL"/>
    <property type="match status" value="1"/>
</dbReference>
<dbReference type="Pfam" id="PF02636">
    <property type="entry name" value="Methyltransf_28"/>
    <property type="match status" value="1"/>
</dbReference>
<evidence type="ECO:0000256" key="4">
    <source>
        <dbReference type="ARBA" id="ARBA00022679"/>
    </source>
</evidence>
<reference evidence="8" key="1">
    <citation type="submission" date="2020-04" db="EMBL/GenBank/DDBJ databases">
        <authorList>
            <person name="Alioto T."/>
            <person name="Alioto T."/>
            <person name="Gomez Garrido J."/>
        </authorList>
    </citation>
    <scope>NUCLEOTIDE SEQUENCE</scope>
    <source>
        <strain evidence="8">A484AB</strain>
    </source>
</reference>
<dbReference type="OrthoDB" id="438553at2759"/>
<comment type="subcellular location">
    <subcellularLocation>
        <location evidence="1 7">Mitochondrion</location>
    </subcellularLocation>
</comment>
<sequence>LSGPLTVAEYMQEVLSNPLVGYYMNKDVFGLQGDFITSPEISQIFGEKTKHGWREVMVDIDEDITGPHHLKFCLAPSNTPATVLIPEDAEGDELEIRPQAQVIAENMAENIENHGGCSLIVDYGDVKCDRHTLRAFKNHQLANPLSEPGNSDLTSNVDFSHLEKVFTQHRVATFGPVTQRHFLTAMGIDVRKQVLLKKASAEQAKNIESSYRMLTHSSEMGNCFKFFTAIQGNEKPPGF</sequence>
<dbReference type="SUPFAM" id="SSF53335">
    <property type="entry name" value="S-adenosyl-L-methionine-dependent methyltransferases"/>
    <property type="match status" value="1"/>
</dbReference>
<feature type="non-terminal residue" evidence="8">
    <location>
        <position position="239"/>
    </location>
</feature>
<keyword evidence="3 7" id="KW-0489">Methyltransferase</keyword>
<dbReference type="GO" id="GO:0032259">
    <property type="term" value="P:methylation"/>
    <property type="evidence" value="ECO:0007669"/>
    <property type="project" value="UniProtKB-KW"/>
</dbReference>
<dbReference type="GO" id="GO:0005739">
    <property type="term" value="C:mitochondrion"/>
    <property type="evidence" value="ECO:0007669"/>
    <property type="project" value="UniProtKB-SubCell"/>
</dbReference>
<comment type="similarity">
    <text evidence="2 7">Belongs to the NDUFAF7 family.</text>
</comment>
<dbReference type="EMBL" id="CACRXK020015378">
    <property type="protein sequence ID" value="CAB4028293.1"/>
    <property type="molecule type" value="Genomic_DNA"/>
</dbReference>
<dbReference type="EC" id="2.1.1.320" evidence="7"/>
<keyword evidence="5 7" id="KW-0496">Mitochondrion</keyword>
<evidence type="ECO:0000256" key="7">
    <source>
        <dbReference type="RuleBase" id="RU364114"/>
    </source>
</evidence>
<evidence type="ECO:0000313" key="8">
    <source>
        <dbReference type="EMBL" id="CAB4028293.1"/>
    </source>
</evidence>